<feature type="compositionally biased region" description="Polar residues" evidence="1">
    <location>
        <begin position="24"/>
        <end position="44"/>
    </location>
</feature>
<protein>
    <submittedName>
        <fullName evidence="2">Uncharacterized protein</fullName>
    </submittedName>
</protein>
<name>A0ABR4CFQ3_9HELO</name>
<dbReference type="EMBL" id="JAZHXI010000009">
    <property type="protein sequence ID" value="KAL2067943.1"/>
    <property type="molecule type" value="Genomic_DNA"/>
</dbReference>
<evidence type="ECO:0000313" key="2">
    <source>
        <dbReference type="EMBL" id="KAL2067943.1"/>
    </source>
</evidence>
<comment type="caution">
    <text evidence="2">The sequence shown here is derived from an EMBL/GenBank/DDBJ whole genome shotgun (WGS) entry which is preliminary data.</text>
</comment>
<keyword evidence="3" id="KW-1185">Reference proteome</keyword>
<feature type="region of interest" description="Disordered" evidence="1">
    <location>
        <begin position="23"/>
        <end position="58"/>
    </location>
</feature>
<dbReference type="Proteomes" id="UP001595075">
    <property type="component" value="Unassembled WGS sequence"/>
</dbReference>
<proteinExistence type="predicted"/>
<sequence length="80" mass="8408">MLTVEDSDGRALASHISIKMPSDQIVQQQIQAPEPMSTSTSDIELQQPKPAPAMGDDVGMRGGEEAGCECCGCGCFESCC</sequence>
<gene>
    <name evidence="2" type="ORF">VTL71DRAFT_16041</name>
</gene>
<reference evidence="2 3" key="1">
    <citation type="journal article" date="2024" name="Commun. Biol.">
        <title>Comparative genomic analysis of thermophilic fungi reveals convergent evolutionary adaptations and gene losses.</title>
        <authorList>
            <person name="Steindorff A.S."/>
            <person name="Aguilar-Pontes M.V."/>
            <person name="Robinson A.J."/>
            <person name="Andreopoulos B."/>
            <person name="LaButti K."/>
            <person name="Kuo A."/>
            <person name="Mondo S."/>
            <person name="Riley R."/>
            <person name="Otillar R."/>
            <person name="Haridas S."/>
            <person name="Lipzen A."/>
            <person name="Grimwood J."/>
            <person name="Schmutz J."/>
            <person name="Clum A."/>
            <person name="Reid I.D."/>
            <person name="Moisan M.C."/>
            <person name="Butler G."/>
            <person name="Nguyen T.T.M."/>
            <person name="Dewar K."/>
            <person name="Conant G."/>
            <person name="Drula E."/>
            <person name="Henrissat B."/>
            <person name="Hansel C."/>
            <person name="Singer S."/>
            <person name="Hutchinson M.I."/>
            <person name="de Vries R.P."/>
            <person name="Natvig D.O."/>
            <person name="Powell A.J."/>
            <person name="Tsang A."/>
            <person name="Grigoriev I.V."/>
        </authorList>
    </citation>
    <scope>NUCLEOTIDE SEQUENCE [LARGE SCALE GENOMIC DNA]</scope>
    <source>
        <strain evidence="2 3">CBS 494.80</strain>
    </source>
</reference>
<accession>A0ABR4CFQ3</accession>
<organism evidence="2 3">
    <name type="scientific">Oculimacula yallundae</name>
    <dbReference type="NCBI Taxonomy" id="86028"/>
    <lineage>
        <taxon>Eukaryota</taxon>
        <taxon>Fungi</taxon>
        <taxon>Dikarya</taxon>
        <taxon>Ascomycota</taxon>
        <taxon>Pezizomycotina</taxon>
        <taxon>Leotiomycetes</taxon>
        <taxon>Helotiales</taxon>
        <taxon>Ploettnerulaceae</taxon>
        <taxon>Oculimacula</taxon>
    </lineage>
</organism>
<evidence type="ECO:0000313" key="3">
    <source>
        <dbReference type="Proteomes" id="UP001595075"/>
    </source>
</evidence>
<evidence type="ECO:0000256" key="1">
    <source>
        <dbReference type="SAM" id="MobiDB-lite"/>
    </source>
</evidence>